<gene>
    <name evidence="2" type="ORF">B0H17DRAFT_1164057</name>
</gene>
<reference evidence="2" key="1">
    <citation type="submission" date="2023-03" db="EMBL/GenBank/DDBJ databases">
        <title>Massive genome expansion in bonnet fungi (Mycena s.s.) driven by repeated elements and novel gene families across ecological guilds.</title>
        <authorList>
            <consortium name="Lawrence Berkeley National Laboratory"/>
            <person name="Harder C.B."/>
            <person name="Miyauchi S."/>
            <person name="Viragh M."/>
            <person name="Kuo A."/>
            <person name="Thoen E."/>
            <person name="Andreopoulos B."/>
            <person name="Lu D."/>
            <person name="Skrede I."/>
            <person name="Drula E."/>
            <person name="Henrissat B."/>
            <person name="Morin E."/>
            <person name="Kohler A."/>
            <person name="Barry K."/>
            <person name="LaButti K."/>
            <person name="Morin E."/>
            <person name="Salamov A."/>
            <person name="Lipzen A."/>
            <person name="Mereny Z."/>
            <person name="Hegedus B."/>
            <person name="Baldrian P."/>
            <person name="Stursova M."/>
            <person name="Weitz H."/>
            <person name="Taylor A."/>
            <person name="Grigoriev I.V."/>
            <person name="Nagy L.G."/>
            <person name="Martin F."/>
            <person name="Kauserud H."/>
        </authorList>
    </citation>
    <scope>NUCLEOTIDE SEQUENCE</scope>
    <source>
        <strain evidence="2">CBHHK067</strain>
    </source>
</reference>
<evidence type="ECO:0000313" key="3">
    <source>
        <dbReference type="Proteomes" id="UP001221757"/>
    </source>
</evidence>
<dbReference type="EMBL" id="JARKIE010000452">
    <property type="protein sequence ID" value="KAJ7637786.1"/>
    <property type="molecule type" value="Genomic_DNA"/>
</dbReference>
<dbReference type="Pfam" id="PF18803">
    <property type="entry name" value="CxC2"/>
    <property type="match status" value="1"/>
</dbReference>
<feature type="domain" description="CxC2-like cysteine cluster KDZ transposase-associated" evidence="1">
    <location>
        <begin position="98"/>
        <end position="192"/>
    </location>
</feature>
<dbReference type="Proteomes" id="UP001221757">
    <property type="component" value="Unassembled WGS sequence"/>
</dbReference>
<protein>
    <recommendedName>
        <fullName evidence="1">CxC2-like cysteine cluster KDZ transposase-associated domain-containing protein</fullName>
    </recommendedName>
</protein>
<evidence type="ECO:0000259" key="1">
    <source>
        <dbReference type="Pfam" id="PF18803"/>
    </source>
</evidence>
<evidence type="ECO:0000313" key="2">
    <source>
        <dbReference type="EMBL" id="KAJ7637786.1"/>
    </source>
</evidence>
<name>A0AAD7FQS8_MYCRO</name>
<dbReference type="InterPro" id="IPR041457">
    <property type="entry name" value="CxC2_KDZ-assoc"/>
</dbReference>
<sequence>MLKTYSCINAAQNGQLLDDFGEHLDDLGSLLLESEADEDTALQCACPSGLKRTTQCFDCTGYPATCEHCFVKAHIHNPFHWAEVWNRMAGFFVWHDISKLGHTIQLGHKGGQCPQSIGGHTFTVVDAFRGCKELPPNKIKQPMRAGLFPATTKDPHTAFTISMLKEFQLHNLESKKAVYDYLGAIRRLTDNSFTSQYVHNPYAAFLRVVRVFNFLSMKKRSGQFYGIDAVLPHRPAGNLLVWCPACPKPGTLEPNPTHPRRES</sequence>
<organism evidence="2 3">
    <name type="scientific">Mycena rosella</name>
    <name type="common">Pink bonnet</name>
    <name type="synonym">Agaricus rosellus</name>
    <dbReference type="NCBI Taxonomy" id="1033263"/>
    <lineage>
        <taxon>Eukaryota</taxon>
        <taxon>Fungi</taxon>
        <taxon>Dikarya</taxon>
        <taxon>Basidiomycota</taxon>
        <taxon>Agaricomycotina</taxon>
        <taxon>Agaricomycetes</taxon>
        <taxon>Agaricomycetidae</taxon>
        <taxon>Agaricales</taxon>
        <taxon>Marasmiineae</taxon>
        <taxon>Mycenaceae</taxon>
        <taxon>Mycena</taxon>
    </lineage>
</organism>
<proteinExistence type="predicted"/>
<comment type="caution">
    <text evidence="2">The sequence shown here is derived from an EMBL/GenBank/DDBJ whole genome shotgun (WGS) entry which is preliminary data.</text>
</comment>
<dbReference type="AlphaFoldDB" id="A0AAD7FQS8"/>
<keyword evidence="3" id="KW-1185">Reference proteome</keyword>
<accession>A0AAD7FQS8</accession>